<protein>
    <recommendedName>
        <fullName evidence="2">DOD-type homing endonuclease domain-containing protein</fullName>
    </recommendedName>
</protein>
<gene>
    <name evidence="1" type="ORF">SCMC78_41100</name>
</gene>
<evidence type="ECO:0000313" key="1">
    <source>
        <dbReference type="EMBL" id="BFP54303.1"/>
    </source>
</evidence>
<dbReference type="Gene3D" id="3.10.28.10">
    <property type="entry name" value="Homing endonucleases"/>
    <property type="match status" value="1"/>
</dbReference>
<organism evidence="1">
    <name type="scientific">Streptomyces sp. CMC78</name>
    <dbReference type="NCBI Taxonomy" id="3231512"/>
    <lineage>
        <taxon>Bacteria</taxon>
        <taxon>Bacillati</taxon>
        <taxon>Actinomycetota</taxon>
        <taxon>Actinomycetes</taxon>
        <taxon>Kitasatosporales</taxon>
        <taxon>Streptomycetaceae</taxon>
        <taxon>Streptomyces</taxon>
    </lineage>
</organism>
<sequence>MIDGLPSKQTVNAVGGRLQAREIAVGTRLWTLDGSRAAQTTVTDVTAVKARAAVEVVTSHAAFTVSGDFLLATPGGWTRAEDATGSTVAWTHARKLCRERLTFRMGYAFGYFVGATCADGTVGRNYVSLVVNDEAFATRYARSLTEATGLEARLQPVVRPSGYLGRDVPGFRVRVVSSYLADALRQYADGDAHHMRQAFPRVVLRDREVFDGFLDGYADGDGCRAKHWAGRTLVSANVPFLVDLAEIIGARFTPARKGLASHLVVVDRWAARGTFRPEHHDADPVEAGWVTVESVRPRPAPGKPFTLYGYRLRPHPTFLVNGHLVRAAT</sequence>
<proteinExistence type="predicted"/>
<reference evidence="1" key="1">
    <citation type="submission" date="2024-07" db="EMBL/GenBank/DDBJ databases">
        <title>Complete genome sequences of cellulolytic bacteria, Kitasatospora sp. CMC57 and Streptomyces sp. CMC78, isolated from Japanese agricultural soil.</title>
        <authorList>
            <person name="Hashimoto T."/>
            <person name="Ito M."/>
            <person name="Iwamoto M."/>
            <person name="Fukahori D."/>
            <person name="Shoda T."/>
            <person name="Sakoda M."/>
            <person name="Morohoshi T."/>
            <person name="Mitsuboshi M."/>
            <person name="Nishizawa T."/>
        </authorList>
    </citation>
    <scope>NUCLEOTIDE SEQUENCE</scope>
    <source>
        <strain evidence="1">CMC78</strain>
    </source>
</reference>
<dbReference type="EMBL" id="AP035884">
    <property type="protein sequence ID" value="BFP54303.1"/>
    <property type="molecule type" value="Genomic_DNA"/>
</dbReference>
<dbReference type="KEGG" id="stcm:SCMC78_41100"/>
<dbReference type="AlphaFoldDB" id="A0AB33KR51"/>
<dbReference type="RefSeq" id="WP_319599013.1">
    <property type="nucleotide sequence ID" value="NZ_AP035884.1"/>
</dbReference>
<accession>A0AB33KR51</accession>
<dbReference type="InterPro" id="IPR027434">
    <property type="entry name" value="Homing_endonucl"/>
</dbReference>
<evidence type="ECO:0008006" key="2">
    <source>
        <dbReference type="Google" id="ProtNLM"/>
    </source>
</evidence>
<name>A0AB33KR51_9ACTN</name>